<dbReference type="SMART" id="SM00028">
    <property type="entry name" value="TPR"/>
    <property type="match status" value="3"/>
</dbReference>
<evidence type="ECO:0000256" key="1">
    <source>
        <dbReference type="ARBA" id="ARBA00022723"/>
    </source>
</evidence>
<feature type="repeat" description="TPR" evidence="4">
    <location>
        <begin position="61"/>
        <end position="94"/>
    </location>
</feature>
<evidence type="ECO:0000256" key="4">
    <source>
        <dbReference type="PROSITE-ProRule" id="PRU00339"/>
    </source>
</evidence>
<keyword evidence="4" id="KW-0802">TPR repeat</keyword>
<evidence type="ECO:0000313" key="7">
    <source>
        <dbReference type="Proteomes" id="UP000001514"/>
    </source>
</evidence>
<proteinExistence type="predicted"/>
<dbReference type="SUPFAM" id="SSF144232">
    <property type="entry name" value="HIT/MYND zinc finger-like"/>
    <property type="match status" value="1"/>
</dbReference>
<evidence type="ECO:0000259" key="5">
    <source>
        <dbReference type="Pfam" id="PF01753"/>
    </source>
</evidence>
<dbReference type="FunCoup" id="D8S664">
    <property type="interactions" value="2662"/>
</dbReference>
<sequence>MERLRARVPGPLLERIERSKEAEIASTAAALAAFLDRDPVFRHALDRLLQPTTCGKDYESAAKYKADGNRAFQQRNYKQAIQDYTKALKLMPWNSASCNDLATIFSNRATSFHKSGLKMEGIRDCGRAIALNESYAKAWYRRGLIKADLCDYQGAVLDMEAAHTRECSVSGKKQVEVELLQVRQKLKLASPQAQRDLSTSLKAGISAQTAMYWSADKQWGLRTTSEVQAGTLVHSEEALAGILLKKHRPTHCHGCFGVVPADSVPCIGCGVVSYCNDACRDDATVEHKLECGGSGWAAALPEEGVLAARILVTNLQCEVDLCHHYNDLPSQTKVELYLLAATLAKCLKASWLAFSFEDLLAKLVLLLAMLRFNAMGIIHIYSSDETGSSSGAHICGIEHVVVAQALFVRGSKFNHSCSPNVHVSYVKRTLRAHCTEALPAFCPLEISYGVQVGESEKSQRKIWLRDHYLFECSCEPCRLGLVSDLLHIAYYCCQPGCQGIVLDPDASDEDILLPGGSGTVRFLIEHCNILPQKELEDLQICGSRLNGNEAIADGLRLLENGRKCFHPFNKQLAQMEDIVARLYCEAGQQPAAAIVHARRSIEILERIYGKDHIAMAYERLKLASIAGITGAARECLAMAERTFSFYYGFDYGAVFPDLKRVMVPEELLEEILSRVDKGTRQGLQEVFEWNHVLQKMVGLPYEILGIKAVPCPIVGGNQVNWEVMCCSEGFVIMYSRELGQSHLFDLSKGTSIQITRDLCATTFSSNPQMVYLRGSLYIAADGKTLGRYDLDVKEWSVLAELPTDCKLERLLVFQDGIVGAFERVTFPVGIKAGAIASVQRVGVNLLPLA</sequence>
<evidence type="ECO:0000256" key="2">
    <source>
        <dbReference type="ARBA" id="ARBA00022771"/>
    </source>
</evidence>
<dbReference type="PANTHER" id="PTHR47337:SF1">
    <property type="entry name" value="TETRATRICOPEPTIDE REPEAT (TPR)-LIKE SUPERFAMILY PROTEIN"/>
    <property type="match status" value="1"/>
</dbReference>
<protein>
    <recommendedName>
        <fullName evidence="5">MYND-type domain-containing protein</fullName>
    </recommendedName>
</protein>
<dbReference type="Proteomes" id="UP000001514">
    <property type="component" value="Unassembled WGS sequence"/>
</dbReference>
<reference evidence="6 7" key="1">
    <citation type="journal article" date="2011" name="Science">
        <title>The Selaginella genome identifies genetic changes associated with the evolution of vascular plants.</title>
        <authorList>
            <person name="Banks J.A."/>
            <person name="Nishiyama T."/>
            <person name="Hasebe M."/>
            <person name="Bowman J.L."/>
            <person name="Gribskov M."/>
            <person name="dePamphilis C."/>
            <person name="Albert V.A."/>
            <person name="Aono N."/>
            <person name="Aoyama T."/>
            <person name="Ambrose B.A."/>
            <person name="Ashton N.W."/>
            <person name="Axtell M.J."/>
            <person name="Barker E."/>
            <person name="Barker M.S."/>
            <person name="Bennetzen J.L."/>
            <person name="Bonawitz N.D."/>
            <person name="Chapple C."/>
            <person name="Cheng C."/>
            <person name="Correa L.G."/>
            <person name="Dacre M."/>
            <person name="DeBarry J."/>
            <person name="Dreyer I."/>
            <person name="Elias M."/>
            <person name="Engstrom E.M."/>
            <person name="Estelle M."/>
            <person name="Feng L."/>
            <person name="Finet C."/>
            <person name="Floyd S.K."/>
            <person name="Frommer W.B."/>
            <person name="Fujita T."/>
            <person name="Gramzow L."/>
            <person name="Gutensohn M."/>
            <person name="Harholt J."/>
            <person name="Hattori M."/>
            <person name="Heyl A."/>
            <person name="Hirai T."/>
            <person name="Hiwatashi Y."/>
            <person name="Ishikawa M."/>
            <person name="Iwata M."/>
            <person name="Karol K.G."/>
            <person name="Koehler B."/>
            <person name="Kolukisaoglu U."/>
            <person name="Kubo M."/>
            <person name="Kurata T."/>
            <person name="Lalonde S."/>
            <person name="Li K."/>
            <person name="Li Y."/>
            <person name="Litt A."/>
            <person name="Lyons E."/>
            <person name="Manning G."/>
            <person name="Maruyama T."/>
            <person name="Michael T.P."/>
            <person name="Mikami K."/>
            <person name="Miyazaki S."/>
            <person name="Morinaga S."/>
            <person name="Murata T."/>
            <person name="Mueller-Roeber B."/>
            <person name="Nelson D.R."/>
            <person name="Obara M."/>
            <person name="Oguri Y."/>
            <person name="Olmstead R.G."/>
            <person name="Onodera N."/>
            <person name="Petersen B.L."/>
            <person name="Pils B."/>
            <person name="Prigge M."/>
            <person name="Rensing S.A."/>
            <person name="Riano-Pachon D.M."/>
            <person name="Roberts A.W."/>
            <person name="Sato Y."/>
            <person name="Scheller H.V."/>
            <person name="Schulz B."/>
            <person name="Schulz C."/>
            <person name="Shakirov E.V."/>
            <person name="Shibagaki N."/>
            <person name="Shinohara N."/>
            <person name="Shippen D.E."/>
            <person name="Soerensen I."/>
            <person name="Sotooka R."/>
            <person name="Sugimoto N."/>
            <person name="Sugita M."/>
            <person name="Sumikawa N."/>
            <person name="Tanurdzic M."/>
            <person name="Theissen G."/>
            <person name="Ulvskov P."/>
            <person name="Wakazuki S."/>
            <person name="Weng J.K."/>
            <person name="Willats W.W."/>
            <person name="Wipf D."/>
            <person name="Wolf P.G."/>
            <person name="Yang L."/>
            <person name="Zimmer A.D."/>
            <person name="Zhu Q."/>
            <person name="Mitros T."/>
            <person name="Hellsten U."/>
            <person name="Loque D."/>
            <person name="Otillar R."/>
            <person name="Salamov A."/>
            <person name="Schmutz J."/>
            <person name="Shapiro H."/>
            <person name="Lindquist E."/>
            <person name="Lucas S."/>
            <person name="Rokhsar D."/>
            <person name="Grigoriev I.V."/>
        </authorList>
    </citation>
    <scope>NUCLEOTIDE SEQUENCE [LARGE SCALE GENOMIC DNA]</scope>
</reference>
<dbReference type="HOGENOM" id="CLU_335997_0_0_1"/>
<dbReference type="PANTHER" id="PTHR47337">
    <property type="entry name" value="TETRATRICOPEPTIDE REPEAT (TPR)-LIKE SUPERFAMILY PROTEIN"/>
    <property type="match status" value="1"/>
</dbReference>
<dbReference type="EMBL" id="GL377603">
    <property type="protein sequence ID" value="EFJ20290.1"/>
    <property type="molecule type" value="Genomic_DNA"/>
</dbReference>
<dbReference type="AlphaFoldDB" id="D8S664"/>
<accession>D8S664</accession>
<keyword evidence="2" id="KW-0863">Zinc-finger</keyword>
<evidence type="ECO:0000256" key="3">
    <source>
        <dbReference type="ARBA" id="ARBA00022833"/>
    </source>
</evidence>
<dbReference type="InterPro" id="IPR019734">
    <property type="entry name" value="TPR_rpt"/>
</dbReference>
<dbReference type="OMA" id="RGNACFT"/>
<dbReference type="GO" id="GO:0008270">
    <property type="term" value="F:zinc ion binding"/>
    <property type="evidence" value="ECO:0007669"/>
    <property type="project" value="UniProtKB-KW"/>
</dbReference>
<dbReference type="Pfam" id="PF01753">
    <property type="entry name" value="zf-MYND"/>
    <property type="match status" value="1"/>
</dbReference>
<dbReference type="InterPro" id="IPR002893">
    <property type="entry name" value="Znf_MYND"/>
</dbReference>
<dbReference type="InParanoid" id="D8S664"/>
<dbReference type="SUPFAM" id="SSF48452">
    <property type="entry name" value="TPR-like"/>
    <property type="match status" value="1"/>
</dbReference>
<feature type="domain" description="MYND-type" evidence="5">
    <location>
        <begin position="252"/>
        <end position="291"/>
    </location>
</feature>
<evidence type="ECO:0000313" key="6">
    <source>
        <dbReference type="EMBL" id="EFJ20290.1"/>
    </source>
</evidence>
<dbReference type="eggNOG" id="KOG2084">
    <property type="taxonomic scope" value="Eukaryota"/>
</dbReference>
<keyword evidence="7" id="KW-1185">Reference proteome</keyword>
<keyword evidence="3" id="KW-0862">Zinc</keyword>
<dbReference type="STRING" id="88036.D8S664"/>
<keyword evidence="1" id="KW-0479">Metal-binding</keyword>
<dbReference type="Gene3D" id="1.25.40.10">
    <property type="entry name" value="Tetratricopeptide repeat domain"/>
    <property type="match status" value="2"/>
</dbReference>
<gene>
    <name evidence="6" type="ORF">SELMODRAFT_418586</name>
</gene>
<dbReference type="InterPro" id="IPR011990">
    <property type="entry name" value="TPR-like_helical_dom_sf"/>
</dbReference>
<dbReference type="KEGG" id="smo:SELMODRAFT_418586"/>
<dbReference type="Gene3D" id="2.170.270.10">
    <property type="entry name" value="SET domain"/>
    <property type="match status" value="1"/>
</dbReference>
<dbReference type="PROSITE" id="PS50005">
    <property type="entry name" value="TPR"/>
    <property type="match status" value="1"/>
</dbReference>
<dbReference type="Gene3D" id="6.10.140.2220">
    <property type="match status" value="1"/>
</dbReference>
<organism evidence="7">
    <name type="scientific">Selaginella moellendorffii</name>
    <name type="common">Spikemoss</name>
    <dbReference type="NCBI Taxonomy" id="88036"/>
    <lineage>
        <taxon>Eukaryota</taxon>
        <taxon>Viridiplantae</taxon>
        <taxon>Streptophyta</taxon>
        <taxon>Embryophyta</taxon>
        <taxon>Tracheophyta</taxon>
        <taxon>Lycopodiopsida</taxon>
        <taxon>Selaginellales</taxon>
        <taxon>Selaginellaceae</taxon>
        <taxon>Selaginella</taxon>
    </lineage>
</organism>
<dbReference type="Gramene" id="EFJ20290">
    <property type="protein sequence ID" value="EFJ20290"/>
    <property type="gene ID" value="SELMODRAFT_418586"/>
</dbReference>
<dbReference type="InterPro" id="IPR046341">
    <property type="entry name" value="SET_dom_sf"/>
</dbReference>
<name>D8S664_SELML</name>
<dbReference type="SUPFAM" id="SSF82199">
    <property type="entry name" value="SET domain"/>
    <property type="match status" value="1"/>
</dbReference>